<organism evidence="1">
    <name type="scientific">hydrothermal vent metagenome</name>
    <dbReference type="NCBI Taxonomy" id="652676"/>
    <lineage>
        <taxon>unclassified sequences</taxon>
        <taxon>metagenomes</taxon>
        <taxon>ecological metagenomes</taxon>
    </lineage>
</organism>
<name>A0A3B1ACH0_9ZZZZ</name>
<evidence type="ECO:0000313" key="1">
    <source>
        <dbReference type="EMBL" id="VAW99310.1"/>
    </source>
</evidence>
<dbReference type="Gene3D" id="1.25.40.10">
    <property type="entry name" value="Tetratricopeptide repeat domain"/>
    <property type="match status" value="1"/>
</dbReference>
<protein>
    <recommendedName>
        <fullName evidence="2">Tetratricopeptide repeat protein</fullName>
    </recommendedName>
</protein>
<dbReference type="EMBL" id="UOFR01000066">
    <property type="protein sequence ID" value="VAW99310.1"/>
    <property type="molecule type" value="Genomic_DNA"/>
</dbReference>
<proteinExistence type="predicted"/>
<dbReference type="AlphaFoldDB" id="A0A3B1ACH0"/>
<gene>
    <name evidence="1" type="ORF">MNBD_GAMMA21-2729</name>
</gene>
<reference evidence="1" key="1">
    <citation type="submission" date="2018-06" db="EMBL/GenBank/DDBJ databases">
        <authorList>
            <person name="Zhirakovskaya E."/>
        </authorList>
    </citation>
    <scope>NUCLEOTIDE SEQUENCE</scope>
</reference>
<dbReference type="SUPFAM" id="SSF48452">
    <property type="entry name" value="TPR-like"/>
    <property type="match status" value="1"/>
</dbReference>
<accession>A0A3B1ACH0</accession>
<evidence type="ECO:0008006" key="2">
    <source>
        <dbReference type="Google" id="ProtNLM"/>
    </source>
</evidence>
<sequence>MLSVFCATILFSATQFVIADEDDNNKPNDKYLEILKSIQDRPGDVQLGNALRVECRKEKYIDLCIDDLNKLTDTYPEIRELRYNAALAYVDKLPGFSLYKQGWLSTRSMAHMTKVIDAHPGDWLAFYIRGMNNLHWPQWFKRTGAAIEDLQKCIDIIEAVEPKARQDYYVLCYIALGDAYAKNIQSESAYAIWKRGLAAFPPSKQIKQRLNLKKDELSAFVDKVRDLDKPIDTDLIVLQDNSRL</sequence>
<dbReference type="InterPro" id="IPR011990">
    <property type="entry name" value="TPR-like_helical_dom_sf"/>
</dbReference>